<accession>A0ABV7ZM92</accession>
<dbReference type="Proteomes" id="UP001595751">
    <property type="component" value="Unassembled WGS sequence"/>
</dbReference>
<dbReference type="EMBL" id="JBHRZN010000001">
    <property type="protein sequence ID" value="MFC3849295.1"/>
    <property type="molecule type" value="Genomic_DNA"/>
</dbReference>
<evidence type="ECO:0000256" key="1">
    <source>
        <dbReference type="SAM" id="MobiDB-lite"/>
    </source>
</evidence>
<feature type="compositionally biased region" description="Gly residues" evidence="1">
    <location>
        <begin position="356"/>
        <end position="370"/>
    </location>
</feature>
<dbReference type="PANTHER" id="PTHR11669:SF8">
    <property type="entry name" value="DNA POLYMERASE III SUBUNIT DELTA"/>
    <property type="match status" value="1"/>
</dbReference>
<evidence type="ECO:0000313" key="4">
    <source>
        <dbReference type="Proteomes" id="UP001595751"/>
    </source>
</evidence>
<dbReference type="NCBIfam" id="NF005926">
    <property type="entry name" value="PRK07940.1"/>
    <property type="match status" value="1"/>
</dbReference>
<proteinExistence type="predicted"/>
<dbReference type="InterPro" id="IPR027417">
    <property type="entry name" value="P-loop_NTPase"/>
</dbReference>
<dbReference type="InterPro" id="IPR003593">
    <property type="entry name" value="AAA+_ATPase"/>
</dbReference>
<sequence length="434" mass="45978">MDETGVFDRVTESGGARATLAAAARAARAMARAGDDPAARAAADPNGAMTHSWLFTGPPGSGRSVAAKAFAQALLCTDPDVVGCGRCRGCLTAEANTHGDLMNVTTEGAVIQVKVVRSEVIPWAHRRPTTAEWRVVIIEDADRLNDESANALLKAVEEPPERTVFLLCAPTTDPSDFSVTLRSRCRHVYVPTPTREHVVAALRMSNPELTVEQAEWAGTIANGHIGRAKGLATDEGTREWRGRALDLVEAVFDPSRAYLRTRELASKAEAESKRRNAPREEKELEQLTNSLGLGAKGKGAQAATRGSAGVIKELEENQKRRRKRTEFELVDMALMDMVGLLRDALLVSSGIGADGSGGGGSGGGTGGGAGPTPINPDRRRTASELARRVPPEGLVACIDAVMGARKAMARNVRSAVALDGMMGAMQVACRVGQR</sequence>
<reference evidence="4" key="1">
    <citation type="journal article" date="2019" name="Int. J. Syst. Evol. Microbiol.">
        <title>The Global Catalogue of Microorganisms (GCM) 10K type strain sequencing project: providing services to taxonomists for standard genome sequencing and annotation.</title>
        <authorList>
            <consortium name="The Broad Institute Genomics Platform"/>
            <consortium name="The Broad Institute Genome Sequencing Center for Infectious Disease"/>
            <person name="Wu L."/>
            <person name="Ma J."/>
        </authorList>
    </citation>
    <scope>NUCLEOTIDE SEQUENCE [LARGE SCALE GENOMIC DNA]</scope>
    <source>
        <strain evidence="4">CCUG 53252</strain>
    </source>
</reference>
<keyword evidence="3" id="KW-0808">Transferase</keyword>
<protein>
    <submittedName>
        <fullName evidence="3">DNA polymerase III subunit delta</fullName>
        <ecNumber evidence="3">2.7.7.7</ecNumber>
    </submittedName>
</protein>
<keyword evidence="3" id="KW-0548">Nucleotidyltransferase</keyword>
<name>A0ABV7ZM92_9CORY</name>
<evidence type="ECO:0000259" key="2">
    <source>
        <dbReference type="SMART" id="SM00382"/>
    </source>
</evidence>
<dbReference type="Pfam" id="PF13177">
    <property type="entry name" value="DNA_pol3_delta2"/>
    <property type="match status" value="1"/>
</dbReference>
<gene>
    <name evidence="3" type="ORF">ACFORJ_03815</name>
</gene>
<dbReference type="PANTHER" id="PTHR11669">
    <property type="entry name" value="REPLICATION FACTOR C / DNA POLYMERASE III GAMMA-TAU SUBUNIT"/>
    <property type="match status" value="1"/>
</dbReference>
<feature type="region of interest" description="Disordered" evidence="1">
    <location>
        <begin position="356"/>
        <end position="382"/>
    </location>
</feature>
<dbReference type="SMART" id="SM00382">
    <property type="entry name" value="AAA"/>
    <property type="match status" value="1"/>
</dbReference>
<keyword evidence="4" id="KW-1185">Reference proteome</keyword>
<evidence type="ECO:0000313" key="3">
    <source>
        <dbReference type="EMBL" id="MFC3849295.1"/>
    </source>
</evidence>
<dbReference type="InterPro" id="IPR050238">
    <property type="entry name" value="DNA_Rep/Repair_Clamp_Loader"/>
</dbReference>
<dbReference type="Gene3D" id="3.40.50.300">
    <property type="entry name" value="P-loop containing nucleotide triphosphate hydrolases"/>
    <property type="match status" value="1"/>
</dbReference>
<feature type="domain" description="AAA+ ATPase" evidence="2">
    <location>
        <begin position="49"/>
        <end position="194"/>
    </location>
</feature>
<comment type="caution">
    <text evidence="3">The sequence shown here is derived from an EMBL/GenBank/DDBJ whole genome shotgun (WGS) entry which is preliminary data.</text>
</comment>
<organism evidence="3 4">
    <name type="scientific">Corynebacterium hansenii</name>
    <dbReference type="NCBI Taxonomy" id="394964"/>
    <lineage>
        <taxon>Bacteria</taxon>
        <taxon>Bacillati</taxon>
        <taxon>Actinomycetota</taxon>
        <taxon>Actinomycetes</taxon>
        <taxon>Mycobacteriales</taxon>
        <taxon>Corynebacteriaceae</taxon>
        <taxon>Corynebacterium</taxon>
    </lineage>
</organism>
<dbReference type="EC" id="2.7.7.7" evidence="3"/>
<dbReference type="RefSeq" id="WP_290290978.1">
    <property type="nucleotide sequence ID" value="NZ_CP047211.1"/>
</dbReference>
<dbReference type="GO" id="GO:0003887">
    <property type="term" value="F:DNA-directed DNA polymerase activity"/>
    <property type="evidence" value="ECO:0007669"/>
    <property type="project" value="UniProtKB-EC"/>
</dbReference>
<feature type="region of interest" description="Disordered" evidence="1">
    <location>
        <begin position="288"/>
        <end position="322"/>
    </location>
</feature>
<dbReference type="SUPFAM" id="SSF52540">
    <property type="entry name" value="P-loop containing nucleoside triphosphate hydrolases"/>
    <property type="match status" value="1"/>
</dbReference>